<reference evidence="4" key="1">
    <citation type="journal article" date="2020" name="Phytopathology">
        <title>Genome sequence of the chestnut blight fungus Cryphonectria parasitica EP155: A fundamental resource for an archetypical invasive plant pathogen.</title>
        <authorList>
            <person name="Crouch J.A."/>
            <person name="Dawe A."/>
            <person name="Aerts A."/>
            <person name="Barry K."/>
            <person name="Churchill A.C.L."/>
            <person name="Grimwood J."/>
            <person name="Hillman B."/>
            <person name="Milgroom M.G."/>
            <person name="Pangilinan J."/>
            <person name="Smith M."/>
            <person name="Salamov A."/>
            <person name="Schmutz J."/>
            <person name="Yadav J."/>
            <person name="Grigoriev I.V."/>
            <person name="Nuss D."/>
        </authorList>
    </citation>
    <scope>NUCLEOTIDE SEQUENCE</scope>
    <source>
        <strain evidence="4">EP155</strain>
    </source>
</reference>
<dbReference type="PANTHER" id="PTHR47706:SF11">
    <property type="entry name" value="ISOFLAVONE REDUCTASE FAMILY PROTEIN (AFU_ORTHOLOGUE AFUA_1G12510)"/>
    <property type="match status" value="1"/>
</dbReference>
<keyword evidence="1" id="KW-0521">NADP</keyword>
<keyword evidence="5" id="KW-1185">Reference proteome</keyword>
<proteinExistence type="predicted"/>
<protein>
    <submittedName>
        <fullName evidence="4">NAD(P)-binding protein</fullName>
    </submittedName>
</protein>
<keyword evidence="2" id="KW-0560">Oxidoreductase</keyword>
<dbReference type="OrthoDB" id="419598at2759"/>
<evidence type="ECO:0000259" key="3">
    <source>
        <dbReference type="Pfam" id="PF05368"/>
    </source>
</evidence>
<dbReference type="InterPro" id="IPR045312">
    <property type="entry name" value="PCBER-like"/>
</dbReference>
<dbReference type="AlphaFoldDB" id="A0A9P5CVQ4"/>
<dbReference type="SUPFAM" id="SSF51735">
    <property type="entry name" value="NAD(P)-binding Rossmann-fold domains"/>
    <property type="match status" value="1"/>
</dbReference>
<accession>A0A9P5CVQ4</accession>
<dbReference type="CDD" id="cd05259">
    <property type="entry name" value="PCBER_SDR_a"/>
    <property type="match status" value="1"/>
</dbReference>
<sequence>MTAIKASNILIFGATGFIGQYITDKVVSAQPAFDHITIFTSPETVEKKGALLDGWKKKAGNVTVVTGNVESESDVRAAYKEHKIDTVICAFGRAAIAKQIDLLRWADQEEVAWFLPSEFGTDIEYGPQSAGEPPHQQKLAVRRFIRDEVKKTQVTYVVTGPYFESWVGRMPGLAGVCPGFDVAAKEALLTDDGEGRVAFTTMPDVGKLVVAALQHPEAAVGKALKVNSFEVTPNQVLAVYEKLTGAKWTVSYIPVSKLVEAEKKLWAEQDPKATIITLRRIWAEGGTLYEKTDNEALGLKPEDMGNVEDVIKELLAAQQ</sequence>
<evidence type="ECO:0000313" key="5">
    <source>
        <dbReference type="Proteomes" id="UP000803844"/>
    </source>
</evidence>
<dbReference type="Gene3D" id="3.90.25.10">
    <property type="entry name" value="UDP-galactose 4-epimerase, domain 1"/>
    <property type="match status" value="1"/>
</dbReference>
<feature type="domain" description="NmrA-like" evidence="3">
    <location>
        <begin position="7"/>
        <end position="260"/>
    </location>
</feature>
<comment type="caution">
    <text evidence="4">The sequence shown here is derived from an EMBL/GenBank/DDBJ whole genome shotgun (WGS) entry which is preliminary data.</text>
</comment>
<dbReference type="GeneID" id="63840087"/>
<dbReference type="PANTHER" id="PTHR47706">
    <property type="entry name" value="NMRA-LIKE FAMILY PROTEIN"/>
    <property type="match status" value="1"/>
</dbReference>
<dbReference type="Gene3D" id="3.40.50.720">
    <property type="entry name" value="NAD(P)-binding Rossmann-like Domain"/>
    <property type="match status" value="1"/>
</dbReference>
<dbReference type="Pfam" id="PF05368">
    <property type="entry name" value="NmrA"/>
    <property type="match status" value="1"/>
</dbReference>
<dbReference type="GO" id="GO:0016491">
    <property type="term" value="F:oxidoreductase activity"/>
    <property type="evidence" value="ECO:0007669"/>
    <property type="project" value="UniProtKB-KW"/>
</dbReference>
<evidence type="ECO:0000313" key="4">
    <source>
        <dbReference type="EMBL" id="KAF3770840.1"/>
    </source>
</evidence>
<dbReference type="InterPro" id="IPR051609">
    <property type="entry name" value="NmrA/Isoflavone_reductase-like"/>
</dbReference>
<name>A0A9P5CVQ4_CRYP1</name>
<evidence type="ECO:0000256" key="2">
    <source>
        <dbReference type="ARBA" id="ARBA00023002"/>
    </source>
</evidence>
<dbReference type="RefSeq" id="XP_040781801.1">
    <property type="nucleotide sequence ID" value="XM_040922958.1"/>
</dbReference>
<evidence type="ECO:0000256" key="1">
    <source>
        <dbReference type="ARBA" id="ARBA00022857"/>
    </source>
</evidence>
<dbReference type="EMBL" id="MU032344">
    <property type="protein sequence ID" value="KAF3770840.1"/>
    <property type="molecule type" value="Genomic_DNA"/>
</dbReference>
<dbReference type="InterPro" id="IPR008030">
    <property type="entry name" value="NmrA-like"/>
</dbReference>
<gene>
    <name evidence="4" type="ORF">M406DRAFT_354586</name>
</gene>
<organism evidence="4 5">
    <name type="scientific">Cryphonectria parasitica (strain ATCC 38755 / EP155)</name>
    <dbReference type="NCBI Taxonomy" id="660469"/>
    <lineage>
        <taxon>Eukaryota</taxon>
        <taxon>Fungi</taxon>
        <taxon>Dikarya</taxon>
        <taxon>Ascomycota</taxon>
        <taxon>Pezizomycotina</taxon>
        <taxon>Sordariomycetes</taxon>
        <taxon>Sordariomycetidae</taxon>
        <taxon>Diaporthales</taxon>
        <taxon>Cryphonectriaceae</taxon>
        <taxon>Cryphonectria-Endothia species complex</taxon>
        <taxon>Cryphonectria</taxon>
    </lineage>
</organism>
<dbReference type="InterPro" id="IPR036291">
    <property type="entry name" value="NAD(P)-bd_dom_sf"/>
</dbReference>
<dbReference type="Proteomes" id="UP000803844">
    <property type="component" value="Unassembled WGS sequence"/>
</dbReference>